<dbReference type="EMBL" id="JBBYAF010000023">
    <property type="protein sequence ID" value="MEL3973086.1"/>
    <property type="molecule type" value="Genomic_DNA"/>
</dbReference>
<evidence type="ECO:0000313" key="2">
    <source>
        <dbReference type="Proteomes" id="UP001389717"/>
    </source>
</evidence>
<dbReference type="RefSeq" id="WP_341984055.1">
    <property type="nucleotide sequence ID" value="NZ_JBBYAF010000023.1"/>
</dbReference>
<name>A0ABU9KBH0_9BACI</name>
<keyword evidence="2" id="KW-1185">Reference proteome</keyword>
<reference evidence="1 2" key="1">
    <citation type="submission" date="2024-04" db="EMBL/GenBank/DDBJ databases">
        <title>Bacillus oryzaecorticis sp. nov., a moderately halophilic bacterium isolated from rice husks.</title>
        <authorList>
            <person name="Zhu H.-S."/>
        </authorList>
    </citation>
    <scope>NUCLEOTIDE SEQUENCE [LARGE SCALE GENOMIC DNA]</scope>
    <source>
        <strain evidence="1 2">ZC255</strain>
    </source>
</reference>
<proteinExistence type="predicted"/>
<protein>
    <submittedName>
        <fullName evidence="1">Uncharacterized protein</fullName>
    </submittedName>
</protein>
<sequence>MTERRDAENRRILDFEEISGHILPAQYSNPLLAIGKNKEGKDDFDEVFFVEGKSRIDRNQDENSEK</sequence>
<dbReference type="Proteomes" id="UP001389717">
    <property type="component" value="Unassembled WGS sequence"/>
</dbReference>
<organism evidence="1 2">
    <name type="scientific">Rossellomorea oryzaecorticis</name>
    <dbReference type="NCBI Taxonomy" id="1396505"/>
    <lineage>
        <taxon>Bacteria</taxon>
        <taxon>Bacillati</taxon>
        <taxon>Bacillota</taxon>
        <taxon>Bacilli</taxon>
        <taxon>Bacillales</taxon>
        <taxon>Bacillaceae</taxon>
        <taxon>Rossellomorea</taxon>
    </lineage>
</organism>
<accession>A0ABU9KBH0</accession>
<gene>
    <name evidence="1" type="ORF">AAEO50_12440</name>
</gene>
<evidence type="ECO:0000313" key="1">
    <source>
        <dbReference type="EMBL" id="MEL3973086.1"/>
    </source>
</evidence>
<comment type="caution">
    <text evidence="1">The sequence shown here is derived from an EMBL/GenBank/DDBJ whole genome shotgun (WGS) entry which is preliminary data.</text>
</comment>